<evidence type="ECO:0000256" key="2">
    <source>
        <dbReference type="ARBA" id="ARBA00022676"/>
    </source>
</evidence>
<dbReference type="InterPro" id="IPR010044">
    <property type="entry name" value="MTAP"/>
</dbReference>
<reference evidence="6" key="1">
    <citation type="submission" date="2021-12" db="EMBL/GenBank/DDBJ databases">
        <authorList>
            <person name="Martin H S."/>
        </authorList>
    </citation>
    <scope>NUCLEOTIDE SEQUENCE</scope>
</reference>
<dbReference type="GO" id="GO:0005829">
    <property type="term" value="C:cytosol"/>
    <property type="evidence" value="ECO:0007669"/>
    <property type="project" value="TreeGrafter"/>
</dbReference>
<dbReference type="UniPathway" id="UPA00904">
    <property type="reaction ID" value="UER00873"/>
</dbReference>
<dbReference type="Pfam" id="PF08238">
    <property type="entry name" value="Sel1"/>
    <property type="match status" value="4"/>
</dbReference>
<dbReference type="Gene3D" id="3.40.50.1580">
    <property type="entry name" value="Nucleoside phosphorylase domain"/>
    <property type="match status" value="1"/>
</dbReference>
<dbReference type="EMBL" id="OV170230">
    <property type="protein sequence ID" value="CAH0714992.1"/>
    <property type="molecule type" value="Genomic_DNA"/>
</dbReference>
<dbReference type="SUPFAM" id="SSF81901">
    <property type="entry name" value="HCP-like"/>
    <property type="match status" value="1"/>
</dbReference>
<dbReference type="HAMAP" id="MF_01963">
    <property type="entry name" value="MTAP"/>
    <property type="match status" value="1"/>
</dbReference>
<keyword evidence="3" id="KW-0808">Transferase</keyword>
<protein>
    <recommendedName>
        <fullName evidence="5">Nucleoside phosphorylase domain-containing protein</fullName>
    </recommendedName>
</protein>
<sequence length="541" mass="60303">MSYDLKREEEVKEYIENLGIEYRFGCYKEKKPEVCHLLADYLEAIKKDFPKAAKVFKSNCVDYNYGKSCLKYGNYALIGRGRDKSDPQEALQYFEKGCDLGEPTACLHAGLLLTATGPTVTVQRDVPKGYNYLKKSCDKNEAMACHYLTGMYISGVPRNPKEFNPHNPEKNANLDFLIKPDMKQAFQFAKKGCELGNAYSCANVSLMYKKGDGIEKNLDESKKYFKIAENLQKAQEITKEVKFQQGLEDINHLSYIISMNGVMCSSLAMQIGIIGGSGFDDPSLFENPVERTVLTPFGKPSDVLIEGSIKGVSCVLLARHGRKHQYQPSDVNYRANIWALKMLGCTHVLATTATGSLVEQYKPGDLVVLNDFIDRTWGRKCTFYDRTEGGPKGVCHLPMKPAFCEKARQALLKAARTQGYICHESGTAVTIQGPRFSSRAESLMHQQWGGHVVNMTTVPEVVLAKEAGLSYAAVALVTDYDCWRQNEQSVSVSEVLEMFARNIKKAIDVIVTAVGLLAADTDYAYLDCHKDLVSSAIMLKE</sequence>
<dbReference type="CDD" id="cd09010">
    <property type="entry name" value="MTAP_SsMTAPII_like_MTIP"/>
    <property type="match status" value="1"/>
</dbReference>
<dbReference type="PANTHER" id="PTHR42679">
    <property type="entry name" value="S-METHYL-5'-THIOADENOSINE PHOSPHORYLASE"/>
    <property type="match status" value="1"/>
</dbReference>
<feature type="domain" description="Nucleoside phosphorylase" evidence="5">
    <location>
        <begin position="271"/>
        <end position="513"/>
    </location>
</feature>
<evidence type="ECO:0000313" key="7">
    <source>
        <dbReference type="Proteomes" id="UP000838878"/>
    </source>
</evidence>
<dbReference type="InterPro" id="IPR011990">
    <property type="entry name" value="TPR-like_helical_dom_sf"/>
</dbReference>
<dbReference type="PANTHER" id="PTHR42679:SF2">
    <property type="entry name" value="S-METHYL-5'-THIOADENOSINE PHOSPHORYLASE"/>
    <property type="match status" value="1"/>
</dbReference>
<evidence type="ECO:0000256" key="4">
    <source>
        <dbReference type="ARBA" id="ARBA00022726"/>
    </source>
</evidence>
<keyword evidence="4" id="KW-0660">Purine salvage</keyword>
<dbReference type="OrthoDB" id="431409at2759"/>
<evidence type="ECO:0000256" key="3">
    <source>
        <dbReference type="ARBA" id="ARBA00022679"/>
    </source>
</evidence>
<dbReference type="InterPro" id="IPR035994">
    <property type="entry name" value="Nucleoside_phosphorylase_sf"/>
</dbReference>
<feature type="non-terminal residue" evidence="6">
    <location>
        <position position="541"/>
    </location>
</feature>
<keyword evidence="2" id="KW-0328">Glycosyltransferase</keyword>
<dbReference type="InterPro" id="IPR000845">
    <property type="entry name" value="Nucleoside_phosphorylase_d"/>
</dbReference>
<keyword evidence="7" id="KW-1185">Reference proteome</keyword>
<dbReference type="SMART" id="SM00671">
    <property type="entry name" value="SEL1"/>
    <property type="match status" value="4"/>
</dbReference>
<proteinExistence type="inferred from homology"/>
<dbReference type="PROSITE" id="PS01240">
    <property type="entry name" value="PNP_MTAP_2"/>
    <property type="match status" value="1"/>
</dbReference>
<dbReference type="AlphaFoldDB" id="A0A8J9UJW1"/>
<dbReference type="GO" id="GO:0006166">
    <property type="term" value="P:purine ribonucleoside salvage"/>
    <property type="evidence" value="ECO:0007669"/>
    <property type="project" value="UniProtKB-KW"/>
</dbReference>
<dbReference type="SUPFAM" id="SSF53167">
    <property type="entry name" value="Purine and uridine phosphorylases"/>
    <property type="match status" value="1"/>
</dbReference>
<dbReference type="Proteomes" id="UP000838878">
    <property type="component" value="Chromosome 10"/>
</dbReference>
<gene>
    <name evidence="6" type="ORF">BINO364_LOCUS1981</name>
</gene>
<dbReference type="Pfam" id="PF01048">
    <property type="entry name" value="PNP_UDP_1"/>
    <property type="match status" value="1"/>
</dbReference>
<dbReference type="Gene3D" id="1.25.40.10">
    <property type="entry name" value="Tetratricopeptide repeat domain"/>
    <property type="match status" value="1"/>
</dbReference>
<organism evidence="6 7">
    <name type="scientific">Brenthis ino</name>
    <name type="common">lesser marbled fritillary</name>
    <dbReference type="NCBI Taxonomy" id="405034"/>
    <lineage>
        <taxon>Eukaryota</taxon>
        <taxon>Metazoa</taxon>
        <taxon>Ecdysozoa</taxon>
        <taxon>Arthropoda</taxon>
        <taxon>Hexapoda</taxon>
        <taxon>Insecta</taxon>
        <taxon>Pterygota</taxon>
        <taxon>Neoptera</taxon>
        <taxon>Endopterygota</taxon>
        <taxon>Lepidoptera</taxon>
        <taxon>Glossata</taxon>
        <taxon>Ditrysia</taxon>
        <taxon>Papilionoidea</taxon>
        <taxon>Nymphalidae</taxon>
        <taxon>Heliconiinae</taxon>
        <taxon>Argynnini</taxon>
        <taxon>Brenthis</taxon>
    </lineage>
</organism>
<evidence type="ECO:0000313" key="6">
    <source>
        <dbReference type="EMBL" id="CAH0714992.1"/>
    </source>
</evidence>
<dbReference type="GO" id="GO:0019509">
    <property type="term" value="P:L-methionine salvage from methylthioadenosine"/>
    <property type="evidence" value="ECO:0007669"/>
    <property type="project" value="UniProtKB-UniPathway"/>
</dbReference>
<dbReference type="InterPro" id="IPR018099">
    <property type="entry name" value="Purine_phosphorylase-2_CS"/>
</dbReference>
<comment type="similarity">
    <text evidence="1">Belongs to the PNP/MTAP phosphorylase family.</text>
</comment>
<name>A0A8J9UJW1_9NEOP</name>
<accession>A0A8J9UJW1</accession>
<evidence type="ECO:0000256" key="1">
    <source>
        <dbReference type="ARBA" id="ARBA00006751"/>
    </source>
</evidence>
<dbReference type="GO" id="GO:0017061">
    <property type="term" value="F:S-methyl-5-thioadenosine phosphorylase activity"/>
    <property type="evidence" value="ECO:0007669"/>
    <property type="project" value="InterPro"/>
</dbReference>
<evidence type="ECO:0000259" key="5">
    <source>
        <dbReference type="Pfam" id="PF01048"/>
    </source>
</evidence>
<dbReference type="InterPro" id="IPR006597">
    <property type="entry name" value="Sel1-like"/>
</dbReference>
<dbReference type="NCBIfam" id="TIGR01694">
    <property type="entry name" value="MTAP"/>
    <property type="match status" value="1"/>
</dbReference>